<evidence type="ECO:0000313" key="3">
    <source>
        <dbReference type="Proteomes" id="UP001055153"/>
    </source>
</evidence>
<organism evidence="2 3">
    <name type="scientific">Methylobacterium isbiliense</name>
    <dbReference type="NCBI Taxonomy" id="315478"/>
    <lineage>
        <taxon>Bacteria</taxon>
        <taxon>Pseudomonadati</taxon>
        <taxon>Pseudomonadota</taxon>
        <taxon>Alphaproteobacteria</taxon>
        <taxon>Hyphomicrobiales</taxon>
        <taxon>Methylobacteriaceae</taxon>
        <taxon>Methylobacterium</taxon>
    </lineage>
</organism>
<reference evidence="2" key="2">
    <citation type="submission" date="2021-08" db="EMBL/GenBank/DDBJ databases">
        <authorList>
            <person name="Tani A."/>
            <person name="Ola A."/>
            <person name="Ogura Y."/>
            <person name="Katsura K."/>
            <person name="Hayashi T."/>
        </authorList>
    </citation>
    <scope>NUCLEOTIDE SEQUENCE</scope>
    <source>
        <strain evidence="2">DSM 17168</strain>
    </source>
</reference>
<name>A0ABQ4SDD3_9HYPH</name>
<evidence type="ECO:0000313" key="2">
    <source>
        <dbReference type="EMBL" id="GJE01185.1"/>
    </source>
</evidence>
<keyword evidence="1" id="KW-0732">Signal</keyword>
<keyword evidence="3" id="KW-1185">Reference proteome</keyword>
<feature type="chain" id="PRO_5046267626" evidence="1">
    <location>
        <begin position="25"/>
        <end position="79"/>
    </location>
</feature>
<feature type="signal peptide" evidence="1">
    <location>
        <begin position="1"/>
        <end position="24"/>
    </location>
</feature>
<dbReference type="EMBL" id="BPQQ01000034">
    <property type="protein sequence ID" value="GJE01185.1"/>
    <property type="molecule type" value="Genomic_DNA"/>
</dbReference>
<sequence>MRATVLGIAAVLGATLAAAGPAAALPVAGPQILAPEAAIDQAQYVSRRVVRRGPRCTTVVTKRRGPFGRVVVNRTRRCF</sequence>
<accession>A0ABQ4SDD3</accession>
<gene>
    <name evidence="2" type="ORF">GMJLKIPL_3114</name>
</gene>
<proteinExistence type="predicted"/>
<dbReference type="RefSeq" id="WP_238235987.1">
    <property type="nucleotide sequence ID" value="NZ_BPQQ01000034.1"/>
</dbReference>
<protein>
    <submittedName>
        <fullName evidence="2">Uncharacterized protein</fullName>
    </submittedName>
</protein>
<reference evidence="2" key="1">
    <citation type="journal article" date="2021" name="Front. Microbiol.">
        <title>Comprehensive Comparative Genomics and Phenotyping of Methylobacterium Species.</title>
        <authorList>
            <person name="Alessa O."/>
            <person name="Ogura Y."/>
            <person name="Fujitani Y."/>
            <person name="Takami H."/>
            <person name="Hayashi T."/>
            <person name="Sahin N."/>
            <person name="Tani A."/>
        </authorList>
    </citation>
    <scope>NUCLEOTIDE SEQUENCE</scope>
    <source>
        <strain evidence="2">DSM 17168</strain>
    </source>
</reference>
<dbReference type="Proteomes" id="UP001055153">
    <property type="component" value="Unassembled WGS sequence"/>
</dbReference>
<comment type="caution">
    <text evidence="2">The sequence shown here is derived from an EMBL/GenBank/DDBJ whole genome shotgun (WGS) entry which is preliminary data.</text>
</comment>
<evidence type="ECO:0000256" key="1">
    <source>
        <dbReference type="SAM" id="SignalP"/>
    </source>
</evidence>